<feature type="transmembrane region" description="Helical" evidence="2">
    <location>
        <begin position="54"/>
        <end position="76"/>
    </location>
</feature>
<evidence type="ECO:0000313" key="4">
    <source>
        <dbReference type="Proteomes" id="UP000559256"/>
    </source>
</evidence>
<dbReference type="PANTHER" id="PTHR42101">
    <property type="entry name" value="CHROMOSOME 16, WHOLE GENOME SHOTGUN SEQUENCE"/>
    <property type="match status" value="1"/>
</dbReference>
<keyword evidence="2" id="KW-0812">Transmembrane</keyword>
<dbReference type="AlphaFoldDB" id="A0A8H5CPF3"/>
<evidence type="ECO:0000256" key="1">
    <source>
        <dbReference type="SAM" id="MobiDB-lite"/>
    </source>
</evidence>
<evidence type="ECO:0000313" key="3">
    <source>
        <dbReference type="EMBL" id="KAF5344611.1"/>
    </source>
</evidence>
<organism evidence="3 4">
    <name type="scientific">Tetrapyrgos nigripes</name>
    <dbReference type="NCBI Taxonomy" id="182062"/>
    <lineage>
        <taxon>Eukaryota</taxon>
        <taxon>Fungi</taxon>
        <taxon>Dikarya</taxon>
        <taxon>Basidiomycota</taxon>
        <taxon>Agaricomycotina</taxon>
        <taxon>Agaricomycetes</taxon>
        <taxon>Agaricomycetidae</taxon>
        <taxon>Agaricales</taxon>
        <taxon>Marasmiineae</taxon>
        <taxon>Marasmiaceae</taxon>
        <taxon>Tetrapyrgos</taxon>
    </lineage>
</organism>
<feature type="transmembrane region" description="Helical" evidence="2">
    <location>
        <begin position="489"/>
        <end position="509"/>
    </location>
</feature>
<feature type="transmembrane region" description="Helical" evidence="2">
    <location>
        <begin position="286"/>
        <end position="308"/>
    </location>
</feature>
<feature type="transmembrane region" description="Helical" evidence="2">
    <location>
        <begin position="196"/>
        <end position="217"/>
    </location>
</feature>
<evidence type="ECO:0000256" key="2">
    <source>
        <dbReference type="SAM" id="Phobius"/>
    </source>
</evidence>
<feature type="transmembrane region" description="Helical" evidence="2">
    <location>
        <begin position="156"/>
        <end position="175"/>
    </location>
</feature>
<feature type="compositionally biased region" description="Basic and acidic residues" evidence="1">
    <location>
        <begin position="666"/>
        <end position="677"/>
    </location>
</feature>
<accession>A0A8H5CPF3</accession>
<name>A0A8H5CPF3_9AGAR</name>
<feature type="transmembrane region" description="Helical" evidence="2">
    <location>
        <begin position="83"/>
        <end position="104"/>
    </location>
</feature>
<dbReference type="OrthoDB" id="3243926at2759"/>
<feature type="region of interest" description="Disordered" evidence="1">
    <location>
        <begin position="644"/>
        <end position="696"/>
    </location>
</feature>
<comment type="caution">
    <text evidence="3">The sequence shown here is derived from an EMBL/GenBank/DDBJ whole genome shotgun (WGS) entry which is preliminary data.</text>
</comment>
<keyword evidence="4" id="KW-1185">Reference proteome</keyword>
<keyword evidence="2" id="KW-1133">Transmembrane helix</keyword>
<protein>
    <submittedName>
        <fullName evidence="3">Uncharacterized protein</fullName>
    </submittedName>
</protein>
<keyword evidence="2" id="KW-0472">Membrane</keyword>
<feature type="transmembrane region" description="Helical" evidence="2">
    <location>
        <begin position="232"/>
        <end position="252"/>
    </location>
</feature>
<dbReference type="Proteomes" id="UP000559256">
    <property type="component" value="Unassembled WGS sequence"/>
</dbReference>
<sequence>MQRKLTVSTHSQEDGELRVSALELPWSDLLLEIAMTTAFASLTEGTPILEASSLASYVSFFALVWWIWASQVAYNVRFRQADWLHRLFIFLQVFAFCGLATFTLDYDVTHDLSDDVEAEEMRETRLQIEAFGEVQRPWINVQRARSSRLPTLNARGISVTVGLSRVFLLVQYLIAYYHAIRRDGNRILPLSRHSAFLVHIGSLLFSTACYFIAFALIGRNPSEGDQIAKFCLWYIPLFVEVAAHFIATSSRFCRGRVYYDPRLIMARSSTVFVIILGQGLDSITNSFQFMVGNISFGWGSLGVIFCGVCTPPRMGSNRAIGGFFCQFFFLAAVIVTLQGIAAMLTAGNLGNALEVAFDFLRTSQSVMQTKGFSVRLNESDYASTNIVGMLQKQGIALESLLPYINFYISNASQEQPVDYSLPFNALLQMDLYIVETIGKNLDLYPDSGLLLAQYVAIDNASPKNYTLVSNETFRDAVRSTIVANTTPALWFYAAGGLLLAFMGVLMLITQEPRDRYEWGQILSRILLGSATISLSGLDAYVSDTPKILTEDWHYGGSGIWWLATHSWILPPYALALLLEQIVELVLSHLAGRHLGEILGSYADSISSMARAGTNSPTPGGVYSKTGTFDEDGIGRYKHGDARMKRSNFTDSDLEQGLESSYESESSNEKDSDGEEYRTGSPRPVRRKFSVPSRIST</sequence>
<proteinExistence type="predicted"/>
<reference evidence="3 4" key="1">
    <citation type="journal article" date="2020" name="ISME J.">
        <title>Uncovering the hidden diversity of litter-decomposition mechanisms in mushroom-forming fungi.</title>
        <authorList>
            <person name="Floudas D."/>
            <person name="Bentzer J."/>
            <person name="Ahren D."/>
            <person name="Johansson T."/>
            <person name="Persson P."/>
            <person name="Tunlid A."/>
        </authorList>
    </citation>
    <scope>NUCLEOTIDE SEQUENCE [LARGE SCALE GENOMIC DNA]</scope>
    <source>
        <strain evidence="3 4">CBS 291.85</strain>
    </source>
</reference>
<feature type="transmembrane region" description="Helical" evidence="2">
    <location>
        <begin position="264"/>
        <end position="280"/>
    </location>
</feature>
<feature type="transmembrane region" description="Helical" evidence="2">
    <location>
        <begin position="320"/>
        <end position="344"/>
    </location>
</feature>
<dbReference type="EMBL" id="JAACJM010000122">
    <property type="protein sequence ID" value="KAF5344611.1"/>
    <property type="molecule type" value="Genomic_DNA"/>
</dbReference>
<dbReference type="PANTHER" id="PTHR42101:SF1">
    <property type="entry name" value="LOW TEMPERATURE REQUIREMENT A"/>
    <property type="match status" value="1"/>
</dbReference>
<gene>
    <name evidence="3" type="ORF">D9758_013911</name>
</gene>